<dbReference type="EMBL" id="CAMXCT020001414">
    <property type="protein sequence ID" value="CAL1143267.1"/>
    <property type="molecule type" value="Genomic_DNA"/>
</dbReference>
<proteinExistence type="predicted"/>
<reference evidence="3" key="2">
    <citation type="submission" date="2024-04" db="EMBL/GenBank/DDBJ databases">
        <authorList>
            <person name="Chen Y."/>
            <person name="Shah S."/>
            <person name="Dougan E. K."/>
            <person name="Thang M."/>
            <person name="Chan C."/>
        </authorList>
    </citation>
    <scope>NUCLEOTIDE SEQUENCE [LARGE SCALE GENOMIC DNA]</scope>
</reference>
<accession>A0A9P1CEX4</accession>
<organism evidence="2">
    <name type="scientific">Cladocopium goreaui</name>
    <dbReference type="NCBI Taxonomy" id="2562237"/>
    <lineage>
        <taxon>Eukaryota</taxon>
        <taxon>Sar</taxon>
        <taxon>Alveolata</taxon>
        <taxon>Dinophyceae</taxon>
        <taxon>Suessiales</taxon>
        <taxon>Symbiodiniaceae</taxon>
        <taxon>Cladocopium</taxon>
    </lineage>
</organism>
<protein>
    <submittedName>
        <fullName evidence="2">Uncharacterized protein</fullName>
    </submittedName>
</protein>
<evidence type="ECO:0000256" key="1">
    <source>
        <dbReference type="SAM" id="SignalP"/>
    </source>
</evidence>
<sequence>MHLQLFPGIAWSILWPLVTAMQCHDEVELLQKGLAPTIELTAQDAIPQHMSEIMDEAKEVIRKATREMTQSFDTMDARLATLEKDVQTNVENFKAAGSANSTVSENMTAFKALVEATVTSLLPFYKQTSKEVASSFEAVTSALSMMGQKDSREKLDGVQSIVTENMNEMYRVSRDMNTDLSEATVEKLGHYIVTMNRKLGNLVSISEGLVFEIDDRLKAFGGSAQESLTLAIGDGAVNDLQKLSTKSHRMLHHLQNVLSLTSDNFSHLAAGLDSEEAAKETGFFGRIFHGLNSLFR</sequence>
<dbReference type="Proteomes" id="UP001152797">
    <property type="component" value="Unassembled WGS sequence"/>
</dbReference>
<feature type="chain" id="PRO_5043270355" evidence="1">
    <location>
        <begin position="21"/>
        <end position="296"/>
    </location>
</feature>
<keyword evidence="1" id="KW-0732">Signal</keyword>
<keyword evidence="4" id="KW-1185">Reference proteome</keyword>
<name>A0A9P1CEX4_9DINO</name>
<evidence type="ECO:0000313" key="2">
    <source>
        <dbReference type="EMBL" id="CAI3989892.1"/>
    </source>
</evidence>
<dbReference type="AlphaFoldDB" id="A0A9P1CEX4"/>
<feature type="signal peptide" evidence="1">
    <location>
        <begin position="1"/>
        <end position="20"/>
    </location>
</feature>
<gene>
    <name evidence="2" type="ORF">C1SCF055_LOCUS16923</name>
</gene>
<evidence type="ECO:0000313" key="4">
    <source>
        <dbReference type="Proteomes" id="UP001152797"/>
    </source>
</evidence>
<reference evidence="2" key="1">
    <citation type="submission" date="2022-10" db="EMBL/GenBank/DDBJ databases">
        <authorList>
            <person name="Chen Y."/>
            <person name="Dougan E. K."/>
            <person name="Chan C."/>
            <person name="Rhodes N."/>
            <person name="Thang M."/>
        </authorList>
    </citation>
    <scope>NUCLEOTIDE SEQUENCE</scope>
</reference>
<dbReference type="EMBL" id="CAMXCT030001414">
    <property type="protein sequence ID" value="CAL4777204.1"/>
    <property type="molecule type" value="Genomic_DNA"/>
</dbReference>
<dbReference type="EMBL" id="CAMXCT010001414">
    <property type="protein sequence ID" value="CAI3989892.1"/>
    <property type="molecule type" value="Genomic_DNA"/>
</dbReference>
<comment type="caution">
    <text evidence="2">The sequence shown here is derived from an EMBL/GenBank/DDBJ whole genome shotgun (WGS) entry which is preliminary data.</text>
</comment>
<evidence type="ECO:0000313" key="3">
    <source>
        <dbReference type="EMBL" id="CAL1143267.1"/>
    </source>
</evidence>